<evidence type="ECO:0000313" key="2">
    <source>
        <dbReference type="EMBL" id="EMJ34382.1"/>
    </source>
</evidence>
<evidence type="ECO:0000313" key="3">
    <source>
        <dbReference type="Proteomes" id="UP000012164"/>
    </source>
</evidence>
<reference evidence="2 3" key="1">
    <citation type="submission" date="2013-01" db="EMBL/GenBank/DDBJ databases">
        <authorList>
            <person name="Harkins D.M."/>
            <person name="Durkin A.S."/>
            <person name="Brinkac L.M."/>
            <person name="Haft D.H."/>
            <person name="Selengut J.D."/>
            <person name="Sanka R."/>
            <person name="DePew J."/>
            <person name="Purushe J."/>
            <person name="Peacock S.J."/>
            <person name="Thaipadungpanit J."/>
            <person name="Wuthiekanun V.W."/>
            <person name="Day N.P."/>
            <person name="Vinetz J.M."/>
            <person name="Sutton G.G."/>
            <person name="Nierman W.C."/>
            <person name="Fouts D.E."/>
        </authorList>
    </citation>
    <scope>NUCLEOTIDE SEQUENCE [LARGE SCALE GENOMIC DNA]</scope>
    <source>
        <strain evidence="2 3">FPW1039</strain>
    </source>
</reference>
<name>A0A0F6I8K7_LEPIR</name>
<accession>A0A0F6I8K7</accession>
<protein>
    <recommendedName>
        <fullName evidence="1">GTPase-associated system helical domain-containing protein</fullName>
    </recommendedName>
</protein>
<comment type="caution">
    <text evidence="2">The sequence shown here is derived from an EMBL/GenBank/DDBJ whole genome shotgun (WGS) entry which is preliminary data.</text>
</comment>
<dbReference type="Pfam" id="PF19994">
    <property type="entry name" value="GASH"/>
    <property type="match status" value="1"/>
</dbReference>
<gene>
    <name evidence="2" type="ORF">LEP1GSC079_1189</name>
</gene>
<feature type="domain" description="GTPase-associated system helical" evidence="1">
    <location>
        <begin position="2"/>
        <end position="411"/>
    </location>
</feature>
<sequence>MIQEFLNYNLISITDDNIVEKLKKASDDLAIEFRHNSSKVRSFALVALDPDALIDNIEVTEAKEIILKNWSTFLNNSKDTPLTLVRAVILEALEIISKEGLFVSLIWLTIRNIHRYYNLKGKEKDLISNFLQRLGEEVERQGVKKWALLSMASREKLTVTKPEAINIKTDLTTLQKKLEDASGPNNSESKMNYESPNPYWPNQPQSWTYEFAPRAAKGIAEAIDKVLKELQTKVLNGIQTNIYDSVNDLITKIYEDVVERNRFLQIRTELIWWKEACYSVSLNQSYKNQQRGVLQVAIAFDYASFIPEIYPTSVDYFLKETYKNITADEDKNLKLSEIFKMIEQCRNQLKTIFIEPDALLGRISLLDFIVGLVWEKFTTKQFQKFVGISDNSEITLVEFTIWLFHDLQTLKILAGNTRES</sequence>
<dbReference type="AlphaFoldDB" id="A0A0F6I8K7"/>
<dbReference type="EMBL" id="AKWR02000243">
    <property type="protein sequence ID" value="EMJ34382.1"/>
    <property type="molecule type" value="Genomic_DNA"/>
</dbReference>
<proteinExistence type="predicted"/>
<evidence type="ECO:0000259" key="1">
    <source>
        <dbReference type="Pfam" id="PF19994"/>
    </source>
</evidence>
<organism evidence="2 3">
    <name type="scientific">Leptospira interrogans str. FPW1039</name>
    <dbReference type="NCBI Taxonomy" id="1193040"/>
    <lineage>
        <taxon>Bacteria</taxon>
        <taxon>Pseudomonadati</taxon>
        <taxon>Spirochaetota</taxon>
        <taxon>Spirochaetia</taxon>
        <taxon>Leptospirales</taxon>
        <taxon>Leptospiraceae</taxon>
        <taxon>Leptospira</taxon>
    </lineage>
</organism>
<dbReference type="InterPro" id="IPR045523">
    <property type="entry name" value="GASH"/>
</dbReference>
<dbReference type="Proteomes" id="UP000012164">
    <property type="component" value="Unassembled WGS sequence"/>
</dbReference>